<keyword evidence="2" id="KW-0808">Transferase</keyword>
<dbReference type="PATRIC" id="fig|1300253.3.peg.3809"/>
<dbReference type="HOGENOM" id="CLU_036861_1_0_6"/>
<dbReference type="Proteomes" id="UP000014909">
    <property type="component" value="Chromosome"/>
</dbReference>
<dbReference type="EMBL" id="CP004846">
    <property type="protein sequence ID" value="AGP79265.1"/>
    <property type="molecule type" value="Genomic_DNA"/>
</dbReference>
<proteinExistence type="predicted"/>
<dbReference type="InterPro" id="IPR001296">
    <property type="entry name" value="Glyco_trans_1"/>
</dbReference>
<dbReference type="Pfam" id="PF00534">
    <property type="entry name" value="Glycos_transf_1"/>
    <property type="match status" value="1"/>
</dbReference>
<dbReference type="AlphaFoldDB" id="S5AHB5"/>
<dbReference type="PANTHER" id="PTHR46656">
    <property type="entry name" value="PUTATIVE-RELATED"/>
    <property type="match status" value="1"/>
</dbReference>
<dbReference type="KEGG" id="amh:I633_18185"/>
<gene>
    <name evidence="2" type="ORF">I633_18185</name>
</gene>
<dbReference type="GO" id="GO:0016757">
    <property type="term" value="F:glycosyltransferase activity"/>
    <property type="evidence" value="ECO:0007669"/>
    <property type="project" value="InterPro"/>
</dbReference>
<dbReference type="BioCyc" id="AMAC1300253:G12YX-2911-MONOMER"/>
<feature type="domain" description="Glycosyl transferase family 1" evidence="1">
    <location>
        <begin position="278"/>
        <end position="396"/>
    </location>
</feature>
<dbReference type="CDD" id="cd01635">
    <property type="entry name" value="Glycosyltransferase_GTB-type"/>
    <property type="match status" value="1"/>
</dbReference>
<reference evidence="2 3" key="1">
    <citation type="journal article" date="2013" name="Genome Biol. Evol.">
        <title>Genomic Diversity of "Deep Ecotype" Alteromonas macleodii Isolates: Evidence for Pan-Mediterranean Clonal Frames.</title>
        <authorList>
            <person name="Lopez-Perez M."/>
            <person name="Gonzaga A."/>
            <person name="Rodriguez-Valera F."/>
        </authorList>
    </citation>
    <scope>NUCLEOTIDE SEQUENCE [LARGE SCALE GENOMIC DNA]</scope>
    <source>
        <strain evidence="3">'English Channel 615'</strain>
    </source>
</reference>
<protein>
    <submittedName>
        <fullName evidence="2">Glycosyl transferase group 1</fullName>
    </submittedName>
</protein>
<dbReference type="PANTHER" id="PTHR46656:SF3">
    <property type="entry name" value="PUTATIVE-RELATED"/>
    <property type="match status" value="1"/>
</dbReference>
<dbReference type="SUPFAM" id="SSF53756">
    <property type="entry name" value="UDP-Glycosyltransferase/glycogen phosphorylase"/>
    <property type="match status" value="1"/>
</dbReference>
<sequence>MNKQIGNIDLSNRLLDTFNQYLPWTKKRVESVSSGVWEQLFSPAKGVPQDQPQVITNLMVLLSQKLGKSTELSTFKKRAELVAWYNKFGRSIFNLDELEQILPRLSASAPNSEKGHVRQSGGVNLVGYNRGRLGLGVDIRGYAALLDSIDCPYSIVHIGHPSDDPSAFSHPNEGVVKYNKSIFFLNAIEIGNLLSIYDDFSQYFGRAVAVPPWELENAPEEWITTLEPFEEVWGISAFTTTALQKVHGNVHYAAPVVLPLNKRALVPKNENAAFRFLFIFDAGSFIERKNPLAIVEAFQQAFHSSENVELVLKVANESDSEHWAKVKQKANSDRRIKVISRLMTAAELDALWLTADCYVSLHRSEGFGRTLAEAILRKLPVVTTNYSGSTDLFPKGYPWLVDYELTPVADNAYPLACNSKWANVSIEDTVKKMQHVRAVRYEENLQYATNNAIDFVTKQFIFDNDSRPITRWLKCEKE</sequence>
<name>S5AHB5_9ALTE</name>
<dbReference type="Gene3D" id="3.40.50.2000">
    <property type="entry name" value="Glycogen Phosphorylase B"/>
    <property type="match status" value="1"/>
</dbReference>
<organism evidence="2 3">
    <name type="scientific">Alteromonas mediterranea 615</name>
    <dbReference type="NCBI Taxonomy" id="1300253"/>
    <lineage>
        <taxon>Bacteria</taxon>
        <taxon>Pseudomonadati</taxon>
        <taxon>Pseudomonadota</taxon>
        <taxon>Gammaproteobacteria</taxon>
        <taxon>Alteromonadales</taxon>
        <taxon>Alteromonadaceae</taxon>
        <taxon>Alteromonas/Salinimonas group</taxon>
        <taxon>Alteromonas</taxon>
    </lineage>
</organism>
<evidence type="ECO:0000313" key="2">
    <source>
        <dbReference type="EMBL" id="AGP79265.1"/>
    </source>
</evidence>
<evidence type="ECO:0000313" key="3">
    <source>
        <dbReference type="Proteomes" id="UP000014909"/>
    </source>
</evidence>
<evidence type="ECO:0000259" key="1">
    <source>
        <dbReference type="Pfam" id="PF00534"/>
    </source>
</evidence>
<accession>S5AHB5</accession>